<dbReference type="InterPro" id="IPR001789">
    <property type="entry name" value="Sig_transdc_resp-reg_receiver"/>
</dbReference>
<reference evidence="6 7" key="1">
    <citation type="submission" date="2016-11" db="EMBL/GenBank/DDBJ databases">
        <authorList>
            <person name="Varghese N."/>
            <person name="Submissions S."/>
        </authorList>
    </citation>
    <scope>NUCLEOTIDE SEQUENCE [LARGE SCALE GENOMIC DNA]</scope>
    <source>
        <strain evidence="6 7">CGMCC 1.12174</strain>
        <strain evidence="5 8">DSM 26351</strain>
    </source>
</reference>
<dbReference type="GO" id="GO:0000976">
    <property type="term" value="F:transcription cis-regulatory region binding"/>
    <property type="evidence" value="ECO:0007669"/>
    <property type="project" value="TreeGrafter"/>
</dbReference>
<dbReference type="PANTHER" id="PTHR48111">
    <property type="entry name" value="REGULATOR OF RPOS"/>
    <property type="match status" value="1"/>
</dbReference>
<proteinExistence type="predicted"/>
<dbReference type="GO" id="GO:0005829">
    <property type="term" value="C:cytosol"/>
    <property type="evidence" value="ECO:0007669"/>
    <property type="project" value="TreeGrafter"/>
</dbReference>
<evidence type="ECO:0000313" key="8">
    <source>
        <dbReference type="Proteomes" id="UP000198940"/>
    </source>
</evidence>
<dbReference type="PROSITE" id="PS50930">
    <property type="entry name" value="HTH_LYTTR"/>
    <property type="match status" value="1"/>
</dbReference>
<evidence type="ECO:0000259" key="3">
    <source>
        <dbReference type="PROSITE" id="PS50110"/>
    </source>
</evidence>
<dbReference type="OrthoDB" id="2168082at2"/>
<dbReference type="PROSITE" id="PS50110">
    <property type="entry name" value="RESPONSE_REGULATORY"/>
    <property type="match status" value="1"/>
</dbReference>
<evidence type="ECO:0000259" key="4">
    <source>
        <dbReference type="PROSITE" id="PS50930"/>
    </source>
</evidence>
<sequence>MKCIIIDDEPLALNIMKSYCEEIGNLDVVGTFTNPMDASNVLMGTEVDLIFLDIEMPQISGLDFVKTLDRKPLFIVTTAYHQYALEGFELNAVDYLVKPIPFARFVKAVNRAREIYLLKRDSKKIPLQTAPSSGIDQMDDQFVFIKSDYENIKLKYSDILYIQGLKEYLRIHVKIEVKKPILTLMSFKQLMEKLPDNQFLRVHRSFVVNIACITAVQRNKIIIGDIRIPIGESYKETCLKRLGID</sequence>
<dbReference type="RefSeq" id="WP_072880104.1">
    <property type="nucleotide sequence ID" value="NZ_FOKU01000004.1"/>
</dbReference>
<keyword evidence="2" id="KW-0597">Phosphoprotein</keyword>
<dbReference type="Proteomes" id="UP000198940">
    <property type="component" value="Unassembled WGS sequence"/>
</dbReference>
<dbReference type="Pfam" id="PF00072">
    <property type="entry name" value="Response_reg"/>
    <property type="match status" value="1"/>
</dbReference>
<evidence type="ECO:0000256" key="1">
    <source>
        <dbReference type="ARBA" id="ARBA00023125"/>
    </source>
</evidence>
<comment type="caution">
    <text evidence="6">The sequence shown here is derived from an EMBL/GenBank/DDBJ whole genome shotgun (WGS) entry which is preliminary data.</text>
</comment>
<dbReference type="GO" id="GO:0000156">
    <property type="term" value="F:phosphorelay response regulator activity"/>
    <property type="evidence" value="ECO:0007669"/>
    <property type="project" value="TreeGrafter"/>
</dbReference>
<evidence type="ECO:0000256" key="2">
    <source>
        <dbReference type="PROSITE-ProRule" id="PRU00169"/>
    </source>
</evidence>
<dbReference type="EMBL" id="FOKU01000004">
    <property type="protein sequence ID" value="SFB98683.1"/>
    <property type="molecule type" value="Genomic_DNA"/>
</dbReference>
<dbReference type="InterPro" id="IPR011006">
    <property type="entry name" value="CheY-like_superfamily"/>
</dbReference>
<organism evidence="6 7">
    <name type="scientific">Flagellimonas taeanensis</name>
    <dbReference type="NCBI Taxonomy" id="1005926"/>
    <lineage>
        <taxon>Bacteria</taxon>
        <taxon>Pseudomonadati</taxon>
        <taxon>Bacteroidota</taxon>
        <taxon>Flavobacteriia</taxon>
        <taxon>Flavobacteriales</taxon>
        <taxon>Flavobacteriaceae</taxon>
        <taxon>Flagellimonas</taxon>
    </lineage>
</organism>
<dbReference type="Gene3D" id="2.40.50.1020">
    <property type="entry name" value="LytTr DNA-binding domain"/>
    <property type="match status" value="1"/>
</dbReference>
<dbReference type="SMART" id="SM00448">
    <property type="entry name" value="REC"/>
    <property type="match status" value="1"/>
</dbReference>
<accession>A0A1M6X181</accession>
<keyword evidence="1" id="KW-0238">DNA-binding</keyword>
<dbReference type="GO" id="GO:0006355">
    <property type="term" value="P:regulation of DNA-templated transcription"/>
    <property type="evidence" value="ECO:0007669"/>
    <property type="project" value="TreeGrafter"/>
</dbReference>
<dbReference type="GO" id="GO:0032993">
    <property type="term" value="C:protein-DNA complex"/>
    <property type="evidence" value="ECO:0007669"/>
    <property type="project" value="TreeGrafter"/>
</dbReference>
<dbReference type="Proteomes" id="UP000184031">
    <property type="component" value="Unassembled WGS sequence"/>
</dbReference>
<dbReference type="SMART" id="SM00850">
    <property type="entry name" value="LytTR"/>
    <property type="match status" value="1"/>
</dbReference>
<protein>
    <submittedName>
        <fullName evidence="6">Two component transcriptional regulator, LytTR family</fullName>
    </submittedName>
</protein>
<evidence type="ECO:0000313" key="6">
    <source>
        <dbReference type="EMBL" id="SHK99708.1"/>
    </source>
</evidence>
<feature type="modified residue" description="4-aspartylphosphate" evidence="2">
    <location>
        <position position="53"/>
    </location>
</feature>
<dbReference type="STRING" id="1055723.SAMN05216293_2398"/>
<name>A0A1M6X181_9FLAO</name>
<dbReference type="Gene3D" id="3.40.50.2300">
    <property type="match status" value="1"/>
</dbReference>
<feature type="domain" description="Response regulatory" evidence="3">
    <location>
        <begin position="2"/>
        <end position="113"/>
    </location>
</feature>
<dbReference type="Pfam" id="PF04397">
    <property type="entry name" value="LytTR"/>
    <property type="match status" value="1"/>
</dbReference>
<dbReference type="SUPFAM" id="SSF52172">
    <property type="entry name" value="CheY-like"/>
    <property type="match status" value="1"/>
</dbReference>
<dbReference type="EMBL" id="FRAT01000006">
    <property type="protein sequence ID" value="SHK99708.1"/>
    <property type="molecule type" value="Genomic_DNA"/>
</dbReference>
<dbReference type="AlphaFoldDB" id="A0A1M6X181"/>
<evidence type="ECO:0000313" key="7">
    <source>
        <dbReference type="Proteomes" id="UP000184031"/>
    </source>
</evidence>
<dbReference type="PANTHER" id="PTHR48111:SF17">
    <property type="entry name" value="TRANSCRIPTIONAL REGULATORY PROTEIN YPDB"/>
    <property type="match status" value="1"/>
</dbReference>
<gene>
    <name evidence="5" type="ORF">SAMN04487891_104202</name>
    <name evidence="6" type="ORF">SAMN05216293_2398</name>
</gene>
<dbReference type="InterPro" id="IPR007492">
    <property type="entry name" value="LytTR_DNA-bd_dom"/>
</dbReference>
<evidence type="ECO:0000313" key="5">
    <source>
        <dbReference type="EMBL" id="SFB98683.1"/>
    </source>
</evidence>
<keyword evidence="8" id="KW-1185">Reference proteome</keyword>
<dbReference type="InterPro" id="IPR039420">
    <property type="entry name" value="WalR-like"/>
</dbReference>
<feature type="domain" description="HTH LytTR-type" evidence="4">
    <location>
        <begin position="152"/>
        <end position="218"/>
    </location>
</feature>